<dbReference type="CDD" id="cd00840">
    <property type="entry name" value="MPP_Mre11_N"/>
    <property type="match status" value="1"/>
</dbReference>
<evidence type="ECO:0000256" key="7">
    <source>
        <dbReference type="RuleBase" id="RU363069"/>
    </source>
</evidence>
<keyword evidence="5 7" id="KW-0378">Hydrolase</keyword>
<evidence type="ECO:0000259" key="8">
    <source>
        <dbReference type="Pfam" id="PF00149"/>
    </source>
</evidence>
<dbReference type="InterPro" id="IPR004843">
    <property type="entry name" value="Calcineurin-like_PHP"/>
</dbReference>
<dbReference type="GO" id="GO:0008408">
    <property type="term" value="F:3'-5' exonuclease activity"/>
    <property type="evidence" value="ECO:0007669"/>
    <property type="project" value="InterPro"/>
</dbReference>
<evidence type="ECO:0000313" key="10">
    <source>
        <dbReference type="EMBL" id="QCK14761.1"/>
    </source>
</evidence>
<evidence type="ECO:0000313" key="11">
    <source>
        <dbReference type="Proteomes" id="UP000298616"/>
    </source>
</evidence>
<dbReference type="NCBIfam" id="TIGR00619">
    <property type="entry name" value="sbcd"/>
    <property type="match status" value="1"/>
</dbReference>
<comment type="function">
    <text evidence="7">SbcCD cleaves DNA hairpin structures. These structures can inhibit DNA replication and are intermediates in certain DNA recombination reactions. The complex acts as a 3'-&gt;5' double strand exonuclease that can open hairpins. It also has a 5' single-strand endonuclease activity.</text>
</comment>
<dbReference type="InterPro" id="IPR004593">
    <property type="entry name" value="SbcD"/>
</dbReference>
<keyword evidence="11" id="KW-1185">Reference proteome</keyword>
<dbReference type="InterPro" id="IPR041796">
    <property type="entry name" value="Mre11_N"/>
</dbReference>
<dbReference type="SUPFAM" id="SSF56300">
    <property type="entry name" value="Metallo-dependent phosphatases"/>
    <property type="match status" value="1"/>
</dbReference>
<feature type="domain" description="Nuclease SbcCD subunit D C-terminal" evidence="9">
    <location>
        <begin position="283"/>
        <end position="378"/>
    </location>
</feature>
<dbReference type="Proteomes" id="UP000298616">
    <property type="component" value="Chromosome"/>
</dbReference>
<dbReference type="Gene3D" id="3.60.21.10">
    <property type="match status" value="1"/>
</dbReference>
<dbReference type="PANTHER" id="PTHR30337:SF0">
    <property type="entry name" value="NUCLEASE SBCCD SUBUNIT D"/>
    <property type="match status" value="1"/>
</dbReference>
<name>A0A4D7JGP0_9BACT</name>
<evidence type="ECO:0000259" key="9">
    <source>
        <dbReference type="Pfam" id="PF12320"/>
    </source>
</evidence>
<feature type="domain" description="Calcineurin-like phosphoesterase" evidence="8">
    <location>
        <begin position="1"/>
        <end position="231"/>
    </location>
</feature>
<dbReference type="InterPro" id="IPR029052">
    <property type="entry name" value="Metallo-depent_PP-like"/>
</dbReference>
<comment type="subunit">
    <text evidence="2 7">Heterodimer of SbcC and SbcD.</text>
</comment>
<keyword evidence="7" id="KW-0233">DNA recombination</keyword>
<dbReference type="GO" id="GO:0004519">
    <property type="term" value="F:endonuclease activity"/>
    <property type="evidence" value="ECO:0007669"/>
    <property type="project" value="UniProtKB-KW"/>
</dbReference>
<accession>A0A4D7JGP0</accession>
<dbReference type="EMBL" id="CP028923">
    <property type="protein sequence ID" value="QCK14761.1"/>
    <property type="molecule type" value="Genomic_DNA"/>
</dbReference>
<dbReference type="AlphaFoldDB" id="A0A4D7JGP0"/>
<dbReference type="InterPro" id="IPR026843">
    <property type="entry name" value="SbcD_C"/>
</dbReference>
<evidence type="ECO:0000256" key="6">
    <source>
        <dbReference type="ARBA" id="ARBA00022839"/>
    </source>
</evidence>
<proteinExistence type="inferred from homology"/>
<dbReference type="GO" id="GO:0006260">
    <property type="term" value="P:DNA replication"/>
    <property type="evidence" value="ECO:0007669"/>
    <property type="project" value="UniProtKB-KW"/>
</dbReference>
<gene>
    <name evidence="7" type="primary">sbcD</name>
    <name evidence="10" type="ORF">DCC35_08410</name>
</gene>
<protein>
    <recommendedName>
        <fullName evidence="3 7">Nuclease SbcCD subunit D</fullName>
    </recommendedName>
</protein>
<keyword evidence="4 7" id="KW-0540">Nuclease</keyword>
<keyword evidence="6 7" id="KW-0269">Exonuclease</keyword>
<sequence>MKILHTGDWHLGKKLHETEFEEDHKLFFEELFNIIVNNSIDVLVVSGDIFDFSNPPRSAEKLYYSFLLKLKDTCCKNIIITAGNHDGIQSLEAPKEILKLLNVDIIGTLTDSYNDQVIEINDNKGNLKFIVAAVPFLRDKDLLKVNEGRTYHDRTEEVRQGIINHYSELAEQITHKYGKDVPILATGHLFVAGVEEKSDAVRDIQVGNLAGIKSSSFPERFGYIALGHIHRQQKLQGHSNMWYCGSPLPLSFTEKNYEHSVLVTTLNSEGVFEQPKKITIPTYRKLITINDSLQNVLSELRSLDNEKHNNYLIEAIITQENSDLDIPYQMSKISEELKYIKLVKYRTNITGKKELRKEDVPDLDEFTPDIIFNSLIRSENIEEEQIEIIKDLFKKAEELSNQESAE</sequence>
<keyword evidence="7" id="KW-0255">Endonuclease</keyword>
<evidence type="ECO:0000256" key="2">
    <source>
        <dbReference type="ARBA" id="ARBA00011322"/>
    </source>
</evidence>
<dbReference type="KEGG" id="fpf:DCC35_08410"/>
<dbReference type="Pfam" id="PF00149">
    <property type="entry name" value="Metallophos"/>
    <property type="match status" value="1"/>
</dbReference>
<dbReference type="InterPro" id="IPR050535">
    <property type="entry name" value="DNA_Repair-Maintenance_Comp"/>
</dbReference>
<dbReference type="PANTHER" id="PTHR30337">
    <property type="entry name" value="COMPONENT OF ATP-DEPENDENT DSDNA EXONUCLEASE"/>
    <property type="match status" value="1"/>
</dbReference>
<reference evidence="10 11" key="1">
    <citation type="submission" date="2018-04" db="EMBL/GenBank/DDBJ databases">
        <title>Complete genome uncultured novel isolate.</title>
        <authorList>
            <person name="Merlino G."/>
        </authorList>
    </citation>
    <scope>NUCLEOTIDE SEQUENCE [LARGE SCALE GENOMIC DNA]</scope>
    <source>
        <strain evidence="11">R1DC9</strain>
    </source>
</reference>
<dbReference type="OrthoDB" id="9773856at2"/>
<keyword evidence="7" id="KW-0235">DNA replication</keyword>
<evidence type="ECO:0000256" key="1">
    <source>
        <dbReference type="ARBA" id="ARBA00010555"/>
    </source>
</evidence>
<evidence type="ECO:0000256" key="3">
    <source>
        <dbReference type="ARBA" id="ARBA00013365"/>
    </source>
</evidence>
<evidence type="ECO:0000256" key="4">
    <source>
        <dbReference type="ARBA" id="ARBA00022722"/>
    </source>
</evidence>
<dbReference type="RefSeq" id="WP_137090348.1">
    <property type="nucleotide sequence ID" value="NZ_CP028923.1"/>
</dbReference>
<evidence type="ECO:0000256" key="5">
    <source>
        <dbReference type="ARBA" id="ARBA00022801"/>
    </source>
</evidence>
<dbReference type="GO" id="GO:0006310">
    <property type="term" value="P:DNA recombination"/>
    <property type="evidence" value="ECO:0007669"/>
    <property type="project" value="UniProtKB-KW"/>
</dbReference>
<organism evidence="10 11">
    <name type="scientific">Mangrovivirga cuniculi</name>
    <dbReference type="NCBI Taxonomy" id="2715131"/>
    <lineage>
        <taxon>Bacteria</taxon>
        <taxon>Pseudomonadati</taxon>
        <taxon>Bacteroidota</taxon>
        <taxon>Cytophagia</taxon>
        <taxon>Cytophagales</taxon>
        <taxon>Mangrovivirgaceae</taxon>
        <taxon>Mangrovivirga</taxon>
    </lineage>
</organism>
<comment type="similarity">
    <text evidence="1 7">Belongs to the SbcD family.</text>
</comment>
<dbReference type="Pfam" id="PF12320">
    <property type="entry name" value="SbcD_C"/>
    <property type="match status" value="1"/>
</dbReference>